<dbReference type="Pfam" id="PF00072">
    <property type="entry name" value="Response_reg"/>
    <property type="match status" value="1"/>
</dbReference>
<evidence type="ECO:0000259" key="3">
    <source>
        <dbReference type="PROSITE" id="PS50110"/>
    </source>
</evidence>
<protein>
    <submittedName>
        <fullName evidence="4">Response regulator receiver protein</fullName>
    </submittedName>
</protein>
<dbReference type="InterPro" id="IPR050595">
    <property type="entry name" value="Bact_response_regulator"/>
</dbReference>
<evidence type="ECO:0000313" key="4">
    <source>
        <dbReference type="EMBL" id="ESP89681.1"/>
    </source>
</evidence>
<dbReference type="AlphaFoldDB" id="V4GWX5"/>
<dbReference type="EMBL" id="ASGZ01000006">
    <property type="protein sequence ID" value="ESP89681.1"/>
    <property type="molecule type" value="Genomic_DNA"/>
</dbReference>
<feature type="domain" description="Response regulatory" evidence="3">
    <location>
        <begin position="7"/>
        <end position="121"/>
    </location>
</feature>
<dbReference type="InterPro" id="IPR013971">
    <property type="entry name" value="HalX_domain"/>
</dbReference>
<dbReference type="STRING" id="1324957.K933_02786"/>
<dbReference type="SUPFAM" id="SSF52172">
    <property type="entry name" value="CheY-like"/>
    <property type="match status" value="1"/>
</dbReference>
<organism evidence="4 5">
    <name type="scientific">Candidatus Halobonum tyrrellensis G22</name>
    <dbReference type="NCBI Taxonomy" id="1324957"/>
    <lineage>
        <taxon>Archaea</taxon>
        <taxon>Methanobacteriati</taxon>
        <taxon>Methanobacteriota</taxon>
        <taxon>Stenosarchaea group</taxon>
        <taxon>Halobacteria</taxon>
        <taxon>Halobacteriales</taxon>
        <taxon>Haloferacaceae</taxon>
        <taxon>Candidatus Halobonum</taxon>
    </lineage>
</organism>
<dbReference type="eggNOG" id="arCOG02601">
    <property type="taxonomic scope" value="Archaea"/>
</dbReference>
<accession>V4GWX5</accession>
<keyword evidence="1 2" id="KW-0597">Phosphoprotein</keyword>
<reference evidence="4 5" key="1">
    <citation type="journal article" date="2013" name="Genome Announc.">
        <title>Draft Genome Sequence of 'Candidatus Halobonum tyrrellensis' Strain G22, Isolated from the Hypersaline Waters of Lake Tyrrell, Australia.</title>
        <authorList>
            <person name="Ugalde J.A."/>
            <person name="Narasingarao P."/>
            <person name="Kuo S."/>
            <person name="Podell S."/>
            <person name="Allen E.E."/>
        </authorList>
    </citation>
    <scope>NUCLEOTIDE SEQUENCE [LARGE SCALE GENOMIC DNA]</scope>
    <source>
        <strain evidence="4 5">G22</strain>
    </source>
</reference>
<dbReference type="CDD" id="cd00156">
    <property type="entry name" value="REC"/>
    <property type="match status" value="1"/>
</dbReference>
<evidence type="ECO:0000256" key="1">
    <source>
        <dbReference type="ARBA" id="ARBA00022553"/>
    </source>
</evidence>
<dbReference type="PANTHER" id="PTHR44591">
    <property type="entry name" value="STRESS RESPONSE REGULATOR PROTEIN 1"/>
    <property type="match status" value="1"/>
</dbReference>
<dbReference type="Proteomes" id="UP000017840">
    <property type="component" value="Unassembled WGS sequence"/>
</dbReference>
<dbReference type="SMART" id="SM00448">
    <property type="entry name" value="REC"/>
    <property type="match status" value="1"/>
</dbReference>
<dbReference type="Gene3D" id="3.40.50.2300">
    <property type="match status" value="1"/>
</dbReference>
<gene>
    <name evidence="4" type="ORF">K933_02786</name>
</gene>
<dbReference type="InterPro" id="IPR011006">
    <property type="entry name" value="CheY-like_superfamily"/>
</dbReference>
<keyword evidence="5" id="KW-1185">Reference proteome</keyword>
<name>V4GWX5_9EURY</name>
<dbReference type="Pfam" id="PF08663">
    <property type="entry name" value="HalX"/>
    <property type="match status" value="1"/>
</dbReference>
<evidence type="ECO:0000313" key="5">
    <source>
        <dbReference type="Proteomes" id="UP000017840"/>
    </source>
</evidence>
<proteinExistence type="predicted"/>
<dbReference type="PROSITE" id="PS50110">
    <property type="entry name" value="RESPONSE_REGULATORY"/>
    <property type="match status" value="1"/>
</dbReference>
<comment type="caution">
    <text evidence="4">The sequence shown here is derived from an EMBL/GenBank/DDBJ whole genome shotgun (WGS) entry which is preliminary data.</text>
</comment>
<sequence>MATDRPAALVVDDETALVELFAVWLSDGYEVVTATDGRAALDAAAERTEGFDVVVVDRQMPGWSGEETLEALRADGCTARAAMVSAVDPGPDADPTDLPVDRYLLKPVARERLTAAVDDLLALSSYDDAVRTHFALAETRATLASARTRAEAVGEGTVEALDASVTRARDGAWNALDGFDHETATAAFAGMTPAGVAVPDW</sequence>
<dbReference type="OrthoDB" id="86314at2157"/>
<evidence type="ECO:0000256" key="2">
    <source>
        <dbReference type="PROSITE-ProRule" id="PRU00169"/>
    </source>
</evidence>
<dbReference type="InterPro" id="IPR001789">
    <property type="entry name" value="Sig_transdc_resp-reg_receiver"/>
</dbReference>
<feature type="modified residue" description="4-aspartylphosphate" evidence="2">
    <location>
        <position position="57"/>
    </location>
</feature>
<dbReference type="RefSeq" id="WP_023393149.1">
    <property type="nucleotide sequence ID" value="NZ_ASGZ01000006.1"/>
</dbReference>
<dbReference type="PANTHER" id="PTHR44591:SF3">
    <property type="entry name" value="RESPONSE REGULATORY DOMAIN-CONTAINING PROTEIN"/>
    <property type="match status" value="1"/>
</dbReference>
<dbReference type="GO" id="GO:0000160">
    <property type="term" value="P:phosphorelay signal transduction system"/>
    <property type="evidence" value="ECO:0007669"/>
    <property type="project" value="InterPro"/>
</dbReference>